<evidence type="ECO:0000256" key="1">
    <source>
        <dbReference type="ARBA" id="ARBA00022771"/>
    </source>
</evidence>
<evidence type="ECO:0000313" key="6">
    <source>
        <dbReference type="EMBL" id="KAF7258116.1"/>
    </source>
</evidence>
<feature type="compositionally biased region" description="Polar residues" evidence="4">
    <location>
        <begin position="119"/>
        <end position="128"/>
    </location>
</feature>
<dbReference type="SMART" id="SM00184">
    <property type="entry name" value="RING"/>
    <property type="match status" value="1"/>
</dbReference>
<dbReference type="Pfam" id="PF13639">
    <property type="entry name" value="zf-RING_2"/>
    <property type="match status" value="1"/>
</dbReference>
<gene>
    <name evidence="6" type="ORF">EG68_05015</name>
</gene>
<evidence type="ECO:0000256" key="3">
    <source>
        <dbReference type="PROSITE-ProRule" id="PRU00175"/>
    </source>
</evidence>
<protein>
    <recommendedName>
        <fullName evidence="5">RING-type domain-containing protein</fullName>
    </recommendedName>
</protein>
<evidence type="ECO:0000256" key="2">
    <source>
        <dbReference type="ARBA" id="ARBA00022833"/>
    </source>
</evidence>
<dbReference type="PANTHER" id="PTHR22765">
    <property type="entry name" value="RING FINGER AND PROTEASE ASSOCIATED DOMAIN-CONTAINING"/>
    <property type="match status" value="1"/>
</dbReference>
<feature type="region of interest" description="Disordered" evidence="4">
    <location>
        <begin position="119"/>
        <end position="141"/>
    </location>
</feature>
<comment type="caution">
    <text evidence="6">The sequence shown here is derived from an EMBL/GenBank/DDBJ whole genome shotgun (WGS) entry which is preliminary data.</text>
</comment>
<reference evidence="6" key="1">
    <citation type="submission" date="2019-07" db="EMBL/GenBank/DDBJ databases">
        <title>Annotation for the trematode Paragonimus miyazaki's.</title>
        <authorList>
            <person name="Choi Y.-J."/>
        </authorList>
    </citation>
    <scope>NUCLEOTIDE SEQUENCE</scope>
    <source>
        <strain evidence="6">Japan</strain>
    </source>
</reference>
<dbReference type="OrthoDB" id="8062037at2759"/>
<keyword evidence="2" id="KW-0862">Zinc</keyword>
<dbReference type="GO" id="GO:0061630">
    <property type="term" value="F:ubiquitin protein ligase activity"/>
    <property type="evidence" value="ECO:0007669"/>
    <property type="project" value="TreeGrafter"/>
</dbReference>
<dbReference type="InterPro" id="IPR051826">
    <property type="entry name" value="E3_ubiquitin-ligase_domain"/>
</dbReference>
<dbReference type="InterPro" id="IPR013083">
    <property type="entry name" value="Znf_RING/FYVE/PHD"/>
</dbReference>
<evidence type="ECO:0000259" key="5">
    <source>
        <dbReference type="PROSITE" id="PS50089"/>
    </source>
</evidence>
<proteinExistence type="predicted"/>
<feature type="domain" description="RING-type" evidence="5">
    <location>
        <begin position="185"/>
        <end position="226"/>
    </location>
</feature>
<keyword evidence="7" id="KW-1185">Reference proteome</keyword>
<evidence type="ECO:0000256" key="4">
    <source>
        <dbReference type="SAM" id="MobiDB-lite"/>
    </source>
</evidence>
<dbReference type="GO" id="GO:0008270">
    <property type="term" value="F:zinc ion binding"/>
    <property type="evidence" value="ECO:0007669"/>
    <property type="project" value="UniProtKB-KW"/>
</dbReference>
<dbReference type="AlphaFoldDB" id="A0A8S9YXK3"/>
<dbReference type="Gene3D" id="3.30.40.10">
    <property type="entry name" value="Zinc/RING finger domain, C3HC4 (zinc finger)"/>
    <property type="match status" value="1"/>
</dbReference>
<dbReference type="PANTHER" id="PTHR22765:SF434">
    <property type="entry name" value="GB|AAD18119.1-RELATED"/>
    <property type="match status" value="1"/>
</dbReference>
<keyword evidence="1 3" id="KW-0863">Zinc-finger</keyword>
<accession>A0A8S9YXK3</accession>
<dbReference type="GO" id="GO:0006511">
    <property type="term" value="P:ubiquitin-dependent protein catabolic process"/>
    <property type="evidence" value="ECO:0007669"/>
    <property type="project" value="TreeGrafter"/>
</dbReference>
<dbReference type="EMBL" id="JTDE01001931">
    <property type="protein sequence ID" value="KAF7258116.1"/>
    <property type="molecule type" value="Genomic_DNA"/>
</dbReference>
<organism evidence="6 7">
    <name type="scientific">Paragonimus skrjabini miyazakii</name>
    <dbReference type="NCBI Taxonomy" id="59628"/>
    <lineage>
        <taxon>Eukaryota</taxon>
        <taxon>Metazoa</taxon>
        <taxon>Spiralia</taxon>
        <taxon>Lophotrochozoa</taxon>
        <taxon>Platyhelminthes</taxon>
        <taxon>Trematoda</taxon>
        <taxon>Digenea</taxon>
        <taxon>Plagiorchiida</taxon>
        <taxon>Troglotremata</taxon>
        <taxon>Troglotrematidae</taxon>
        <taxon>Paragonimus</taxon>
    </lineage>
</organism>
<keyword evidence="1 3" id="KW-0479">Metal-binding</keyword>
<dbReference type="InterPro" id="IPR001841">
    <property type="entry name" value="Znf_RING"/>
</dbReference>
<dbReference type="Proteomes" id="UP000822476">
    <property type="component" value="Unassembled WGS sequence"/>
</dbReference>
<name>A0A8S9YXK3_9TREM</name>
<evidence type="ECO:0000313" key="7">
    <source>
        <dbReference type="Proteomes" id="UP000822476"/>
    </source>
</evidence>
<dbReference type="PROSITE" id="PS50089">
    <property type="entry name" value="ZF_RING_2"/>
    <property type="match status" value="1"/>
</dbReference>
<dbReference type="SUPFAM" id="SSF57850">
    <property type="entry name" value="RING/U-box"/>
    <property type="match status" value="1"/>
</dbReference>
<sequence>MYITSEYTFHNMGTSHSHICNPVYSVIIDIINEVLQKHRDQFAQMSSKKRRALKRRMYHYVRIHIPSTYCRPNCEQFEYFNITPVQLSNLRALVNLAYARAVSKRPLYRRAITTYGSTSNLRQGSASRRSPVLETESDEGSDLEQLELSNQSDVDNKIDIKGVRMSVYALTTTVQNAQVDKLPICPICLMEYEEGDLIITLPCFHVYHKGCVQSWLHSGEGCAMCRLAPYDLIHKTETQIISDLFTTDNGRTGGQP</sequence>